<proteinExistence type="predicted"/>
<evidence type="ECO:0000256" key="1">
    <source>
        <dbReference type="SAM" id="SignalP"/>
    </source>
</evidence>
<organism evidence="2">
    <name type="scientific">Nothobranchius kadleci</name>
    <name type="common">African annual killifish</name>
    <dbReference type="NCBI Taxonomy" id="1051664"/>
    <lineage>
        <taxon>Eukaryota</taxon>
        <taxon>Metazoa</taxon>
        <taxon>Chordata</taxon>
        <taxon>Craniata</taxon>
        <taxon>Vertebrata</taxon>
        <taxon>Euteleostomi</taxon>
        <taxon>Actinopterygii</taxon>
        <taxon>Neopterygii</taxon>
        <taxon>Teleostei</taxon>
        <taxon>Neoteleostei</taxon>
        <taxon>Acanthomorphata</taxon>
        <taxon>Ovalentaria</taxon>
        <taxon>Atherinomorphae</taxon>
        <taxon>Cyprinodontiformes</taxon>
        <taxon>Nothobranchiidae</taxon>
        <taxon>Nothobranchius</taxon>
    </lineage>
</organism>
<evidence type="ECO:0008006" key="3">
    <source>
        <dbReference type="Google" id="ProtNLM"/>
    </source>
</evidence>
<feature type="non-terminal residue" evidence="2">
    <location>
        <position position="68"/>
    </location>
</feature>
<dbReference type="AlphaFoldDB" id="A0A1A8BKE3"/>
<evidence type="ECO:0000313" key="2">
    <source>
        <dbReference type="EMBL" id="SBP67096.1"/>
    </source>
</evidence>
<feature type="signal peptide" evidence="1">
    <location>
        <begin position="1"/>
        <end position="23"/>
    </location>
</feature>
<sequence>LQTLPLLWTAWTFRLSMPRLAQWENQPVKPGVRVGASAYGSFRCLLSCVVSFSQHSLPFRALVDSGSE</sequence>
<accession>A0A1A8BKE3</accession>
<feature type="chain" id="PRO_5008366767" description="Gypsy retrotransposon integrase 1" evidence="1">
    <location>
        <begin position="24"/>
        <end position="68"/>
    </location>
</feature>
<name>A0A1A8BKE3_NOTKA</name>
<reference evidence="2" key="1">
    <citation type="submission" date="2016-05" db="EMBL/GenBank/DDBJ databases">
        <authorList>
            <person name="Lavstsen T."/>
            <person name="Jespersen J.S."/>
        </authorList>
    </citation>
    <scope>NUCLEOTIDE SEQUENCE</scope>
    <source>
        <tissue evidence="2">Brain</tissue>
    </source>
</reference>
<reference evidence="2" key="2">
    <citation type="submission" date="2016-06" db="EMBL/GenBank/DDBJ databases">
        <title>The genome of a short-lived fish provides insights into sex chromosome evolution and the genetic control of aging.</title>
        <authorList>
            <person name="Reichwald K."/>
            <person name="Felder M."/>
            <person name="Petzold A."/>
            <person name="Koch P."/>
            <person name="Groth M."/>
            <person name="Platzer M."/>
        </authorList>
    </citation>
    <scope>NUCLEOTIDE SEQUENCE</scope>
    <source>
        <tissue evidence="2">Brain</tissue>
    </source>
</reference>
<feature type="non-terminal residue" evidence="2">
    <location>
        <position position="1"/>
    </location>
</feature>
<keyword evidence="1" id="KW-0732">Signal</keyword>
<protein>
    <recommendedName>
        <fullName evidence="3">Gypsy retrotransposon integrase 1</fullName>
    </recommendedName>
</protein>
<gene>
    <name evidence="2" type="primary">Nfu_g_1_024551</name>
</gene>
<dbReference type="EMBL" id="HADZ01003155">
    <property type="protein sequence ID" value="SBP67096.1"/>
    <property type="molecule type" value="Transcribed_RNA"/>
</dbReference>